<gene>
    <name evidence="1" type="ORF">BB8028_0002g15590</name>
</gene>
<reference evidence="1 2" key="1">
    <citation type="submission" date="2016-07" db="EMBL/GenBank/DDBJ databases">
        <title>Comparative genomics of the entomopathogenic fungus Beauveria bassiana.</title>
        <authorList>
            <person name="Valero Jimenez C.A."/>
            <person name="Zwaan B.J."/>
            <person name="Van Kan J.A."/>
            <person name="Takken W."/>
            <person name="Debets A.J."/>
            <person name="Schoustra S.E."/>
            <person name="Koenraadt C.J."/>
        </authorList>
    </citation>
    <scope>NUCLEOTIDE SEQUENCE [LARGE SCALE GENOMIC DNA]</scope>
    <source>
        <strain evidence="1 2">ARSEF 8028</strain>
    </source>
</reference>
<protein>
    <submittedName>
        <fullName evidence="1">Uncharacterized protein</fullName>
    </submittedName>
</protein>
<dbReference type="Proteomes" id="UP000237441">
    <property type="component" value="Unassembled WGS sequence"/>
</dbReference>
<evidence type="ECO:0000313" key="1">
    <source>
        <dbReference type="EMBL" id="PQK11241.1"/>
    </source>
</evidence>
<dbReference type="EMBL" id="JRHA01000002">
    <property type="protein sequence ID" value="PQK11241.1"/>
    <property type="molecule type" value="Genomic_DNA"/>
</dbReference>
<evidence type="ECO:0000313" key="2">
    <source>
        <dbReference type="Proteomes" id="UP000237441"/>
    </source>
</evidence>
<accession>A0A2S7Y514</accession>
<dbReference type="AlphaFoldDB" id="A0A2S7Y514"/>
<proteinExistence type="predicted"/>
<name>A0A2S7Y514_BEABA</name>
<comment type="caution">
    <text evidence="1">The sequence shown here is derived from an EMBL/GenBank/DDBJ whole genome shotgun (WGS) entry which is preliminary data.</text>
</comment>
<sequence>MGLKVRVFTTLSPVLQLSMSSLDLLVIIDHVLPACYQKLLRIEKPDVLWQSVGIALLEFTRPLAIVLSEMKYSVDLTVTLTHKHFAIESFRDAITFASQYNDNIMLGLYRRA</sequence>
<organism evidence="1 2">
    <name type="scientific">Beauveria bassiana</name>
    <name type="common">White muscardine disease fungus</name>
    <name type="synonym">Tritirachium shiotae</name>
    <dbReference type="NCBI Taxonomy" id="176275"/>
    <lineage>
        <taxon>Eukaryota</taxon>
        <taxon>Fungi</taxon>
        <taxon>Dikarya</taxon>
        <taxon>Ascomycota</taxon>
        <taxon>Pezizomycotina</taxon>
        <taxon>Sordariomycetes</taxon>
        <taxon>Hypocreomycetidae</taxon>
        <taxon>Hypocreales</taxon>
        <taxon>Cordycipitaceae</taxon>
        <taxon>Beauveria</taxon>
    </lineage>
</organism>